<dbReference type="Gene3D" id="3.40.50.300">
    <property type="entry name" value="P-loop containing nucleotide triphosphate hydrolases"/>
    <property type="match status" value="1"/>
</dbReference>
<dbReference type="EMBL" id="MEXH01000031">
    <property type="protein sequence ID" value="OGC91682.1"/>
    <property type="molecule type" value="Genomic_DNA"/>
</dbReference>
<gene>
    <name evidence="1" type="ORF">A2876_01860</name>
</gene>
<evidence type="ECO:0000313" key="1">
    <source>
        <dbReference type="EMBL" id="OGC91682.1"/>
    </source>
</evidence>
<accession>A0A1F4YCL9</accession>
<dbReference type="InterPro" id="IPR027417">
    <property type="entry name" value="P-loop_NTPase"/>
</dbReference>
<dbReference type="Pfam" id="PF13671">
    <property type="entry name" value="AAA_33"/>
    <property type="match status" value="1"/>
</dbReference>
<evidence type="ECO:0000313" key="2">
    <source>
        <dbReference type="Proteomes" id="UP000178176"/>
    </source>
</evidence>
<sequence>MSKLIIIRGPSGAGKSAVAKDLFKQVTRPTALIERDYYMFMFKTGSDTKVPDKELLESNILICLNHDFDVIFEGNFKIDTHKQLLDRLFAAHPHDNYIFYLDVSLAESLRRHNTRSEKIISEEK</sequence>
<dbReference type="Proteomes" id="UP000178176">
    <property type="component" value="Unassembled WGS sequence"/>
</dbReference>
<dbReference type="SUPFAM" id="SSF52540">
    <property type="entry name" value="P-loop containing nucleoside triphosphate hydrolases"/>
    <property type="match status" value="1"/>
</dbReference>
<reference evidence="1 2" key="1">
    <citation type="journal article" date="2016" name="Nat. Commun.">
        <title>Thousands of microbial genomes shed light on interconnected biogeochemical processes in an aquifer system.</title>
        <authorList>
            <person name="Anantharaman K."/>
            <person name="Brown C.T."/>
            <person name="Hug L.A."/>
            <person name="Sharon I."/>
            <person name="Castelle C.J."/>
            <person name="Probst A.J."/>
            <person name="Thomas B.C."/>
            <person name="Singh A."/>
            <person name="Wilkins M.J."/>
            <person name="Karaoz U."/>
            <person name="Brodie E.L."/>
            <person name="Williams K.H."/>
            <person name="Hubbard S.S."/>
            <person name="Banfield J.F."/>
        </authorList>
    </citation>
    <scope>NUCLEOTIDE SEQUENCE [LARGE SCALE GENOMIC DNA]</scope>
</reference>
<dbReference type="AlphaFoldDB" id="A0A1F4YCL9"/>
<proteinExistence type="predicted"/>
<organism evidence="1 2">
    <name type="scientific">Candidatus Amesbacteria bacterium RIFCSPHIGHO2_01_FULL_48_32b</name>
    <dbReference type="NCBI Taxonomy" id="1797253"/>
    <lineage>
        <taxon>Bacteria</taxon>
        <taxon>Candidatus Amesiibacteriota</taxon>
    </lineage>
</organism>
<name>A0A1F4YCL9_9BACT</name>
<protein>
    <recommendedName>
        <fullName evidence="3">UDP-N-acetylglucosamine kinase</fullName>
    </recommendedName>
</protein>
<evidence type="ECO:0008006" key="3">
    <source>
        <dbReference type="Google" id="ProtNLM"/>
    </source>
</evidence>
<comment type="caution">
    <text evidence="1">The sequence shown here is derived from an EMBL/GenBank/DDBJ whole genome shotgun (WGS) entry which is preliminary data.</text>
</comment>